<gene>
    <name evidence="1" type="ORF">LCGC14_3162110</name>
</gene>
<sequence>MIVSKIIPVGSVFGVADPEFVGVMPVRQDIEVLPADEPKQLKLGWVVNEIIGIGVVNPRGVAVGRKSVAAG</sequence>
<dbReference type="AlphaFoldDB" id="A0A0F8YFC1"/>
<accession>A0A0F8YFC1</accession>
<protein>
    <submittedName>
        <fullName evidence="1">Uncharacterized protein</fullName>
    </submittedName>
</protein>
<dbReference type="EMBL" id="LAZR01069923">
    <property type="protein sequence ID" value="KKK46751.1"/>
    <property type="molecule type" value="Genomic_DNA"/>
</dbReference>
<reference evidence="1" key="1">
    <citation type="journal article" date="2015" name="Nature">
        <title>Complex archaea that bridge the gap between prokaryotes and eukaryotes.</title>
        <authorList>
            <person name="Spang A."/>
            <person name="Saw J.H."/>
            <person name="Jorgensen S.L."/>
            <person name="Zaremba-Niedzwiedzka K."/>
            <person name="Martijn J."/>
            <person name="Lind A.E."/>
            <person name="van Eijk R."/>
            <person name="Schleper C."/>
            <person name="Guy L."/>
            <person name="Ettema T.J."/>
        </authorList>
    </citation>
    <scope>NUCLEOTIDE SEQUENCE</scope>
</reference>
<name>A0A0F8YFC1_9ZZZZ</name>
<organism evidence="1">
    <name type="scientific">marine sediment metagenome</name>
    <dbReference type="NCBI Taxonomy" id="412755"/>
    <lineage>
        <taxon>unclassified sequences</taxon>
        <taxon>metagenomes</taxon>
        <taxon>ecological metagenomes</taxon>
    </lineage>
</organism>
<comment type="caution">
    <text evidence="1">The sequence shown here is derived from an EMBL/GenBank/DDBJ whole genome shotgun (WGS) entry which is preliminary data.</text>
</comment>
<evidence type="ECO:0000313" key="1">
    <source>
        <dbReference type="EMBL" id="KKK46751.1"/>
    </source>
</evidence>
<proteinExistence type="predicted"/>